<feature type="transmembrane region" description="Helical" evidence="1">
    <location>
        <begin position="52"/>
        <end position="70"/>
    </location>
</feature>
<dbReference type="eggNOG" id="ENOG502S831">
    <property type="taxonomic scope" value="Eukaryota"/>
</dbReference>
<keyword evidence="1" id="KW-1133">Transmembrane helix</keyword>
<organism evidence="3">
    <name type="scientific">Spathaspora passalidarum (strain NRRL Y-27907 / 11-Y1)</name>
    <dbReference type="NCBI Taxonomy" id="619300"/>
    <lineage>
        <taxon>Eukaryota</taxon>
        <taxon>Fungi</taxon>
        <taxon>Dikarya</taxon>
        <taxon>Ascomycota</taxon>
        <taxon>Saccharomycotina</taxon>
        <taxon>Pichiomycetes</taxon>
        <taxon>Debaryomycetaceae</taxon>
        <taxon>Spathaspora</taxon>
    </lineage>
</organism>
<dbReference type="RefSeq" id="XP_007374712.1">
    <property type="nucleotide sequence ID" value="XM_007374650.1"/>
</dbReference>
<name>G3ALF4_SPAPN</name>
<dbReference type="KEGG" id="spaa:SPAPADRAFT_66191"/>
<evidence type="ECO:0000313" key="3">
    <source>
        <dbReference type="Proteomes" id="UP000000709"/>
    </source>
</evidence>
<protein>
    <submittedName>
        <fullName evidence="2">Uncharacterized protein</fullName>
    </submittedName>
</protein>
<dbReference type="InParanoid" id="G3ALF4"/>
<sequence>MFTKSVNDRALYERLTGIQEFSGLPASSLGLTSGQVLNALDTSREEYSTLDLFGVHVSRVLLTILLFVYMRMFGIRSYLSNAWMFLKVFWFDLQLNSLNSRPQDSTNPFVLIANAIVFYWGILLNVPAELLRVSKQVFINTPIGLDNCKRYIPKANTPSSVTLILDLTPHVLLPPPEIPQPYLDADRNIQVPDKKEVQFVIAVRNEYFTQYKSHIAAERVRLLRDISRFITWCCLVPSINELTIYEKQGIVWDAEDYNGIEAMKNSILVELESFASSCKKHELQEFKACIPSITLVDWFNKTRFSVNEPDDIVGNDQHIEIEDVLSSYEEQRQLVVNLCDLRIRETNFKKLTSKILQESLESSDNVFNEELPSTPDLIVAPCNSGRVNNSLLGYACIDQSIDDKTKSMVIFSDLEFGFPFFSKSLYNYALDQPIESPKGTQVPSNTVLRMAQSRNIAHYVKKVKNLEFQPSVDVRSPVSPRQVASPLAVNI</sequence>
<dbReference type="STRING" id="619300.G3ALF4"/>
<dbReference type="Proteomes" id="UP000000709">
    <property type="component" value="Unassembled WGS sequence"/>
</dbReference>
<reference evidence="2 3" key="1">
    <citation type="journal article" date="2011" name="Proc. Natl. Acad. Sci. U.S.A.">
        <title>Comparative genomics of xylose-fermenting fungi for enhanced biofuel production.</title>
        <authorList>
            <person name="Wohlbach D.J."/>
            <person name="Kuo A."/>
            <person name="Sato T.K."/>
            <person name="Potts K.M."/>
            <person name="Salamov A.A."/>
            <person name="LaButti K.M."/>
            <person name="Sun H."/>
            <person name="Clum A."/>
            <person name="Pangilinan J.L."/>
            <person name="Lindquist E.A."/>
            <person name="Lucas S."/>
            <person name="Lapidus A."/>
            <person name="Jin M."/>
            <person name="Gunawan C."/>
            <person name="Balan V."/>
            <person name="Dale B.E."/>
            <person name="Jeffries T.W."/>
            <person name="Zinkel R."/>
            <person name="Barry K.W."/>
            <person name="Grigoriev I.V."/>
            <person name="Gasch A.P."/>
        </authorList>
    </citation>
    <scope>NUCLEOTIDE SEQUENCE [LARGE SCALE GENOMIC DNA]</scope>
    <source>
        <strain evidence="3">NRRL Y-27907 / 11-Y1</strain>
    </source>
</reference>
<evidence type="ECO:0000256" key="1">
    <source>
        <dbReference type="SAM" id="Phobius"/>
    </source>
</evidence>
<feature type="transmembrane region" description="Helical" evidence="1">
    <location>
        <begin position="107"/>
        <end position="126"/>
    </location>
</feature>
<keyword evidence="3" id="KW-1185">Reference proteome</keyword>
<dbReference type="OMA" id="NTWELMS"/>
<keyword evidence="1" id="KW-0812">Transmembrane</keyword>
<dbReference type="OrthoDB" id="4026335at2759"/>
<keyword evidence="1" id="KW-0472">Membrane</keyword>
<gene>
    <name evidence="2" type="ORF">SPAPADRAFT_66191</name>
</gene>
<evidence type="ECO:0000313" key="2">
    <source>
        <dbReference type="EMBL" id="EGW33197.1"/>
    </source>
</evidence>
<accession>G3ALF4</accession>
<dbReference type="HOGENOM" id="CLU_037138_0_0_1"/>
<proteinExistence type="predicted"/>
<dbReference type="EMBL" id="GL996501">
    <property type="protein sequence ID" value="EGW33197.1"/>
    <property type="molecule type" value="Genomic_DNA"/>
</dbReference>
<dbReference type="AlphaFoldDB" id="G3ALF4"/>
<dbReference type="GeneID" id="18875087"/>